<dbReference type="OrthoDB" id="6505at2157"/>
<dbReference type="PaxDb" id="572546-Arcpr_0991"/>
<dbReference type="InterPro" id="IPR050075">
    <property type="entry name" value="LeuD"/>
</dbReference>
<dbReference type="KEGG" id="apo:Arcpr_0991"/>
<feature type="domain" description="Aconitase A/isopropylmalate dehydratase small subunit swivel" evidence="8">
    <location>
        <begin position="52"/>
        <end position="96"/>
    </location>
</feature>
<keyword evidence="10" id="KW-1185">Reference proteome</keyword>
<comment type="similarity">
    <text evidence="7">Belongs to the LeuD family. LeuD type 2 subfamily.</text>
</comment>
<evidence type="ECO:0000256" key="4">
    <source>
        <dbReference type="ARBA" id="ARBA00022605"/>
    </source>
</evidence>
<dbReference type="NCBIfam" id="TIGR02087">
    <property type="entry name" value="LEUD_arch"/>
    <property type="match status" value="1"/>
</dbReference>
<dbReference type="Pfam" id="PF00694">
    <property type="entry name" value="Aconitase_C"/>
    <property type="match status" value="1"/>
</dbReference>
<dbReference type="GO" id="GO:0009098">
    <property type="term" value="P:L-leucine biosynthetic process"/>
    <property type="evidence" value="ECO:0007669"/>
    <property type="project" value="UniProtKB-UniRule"/>
</dbReference>
<dbReference type="eggNOG" id="arCOG02230">
    <property type="taxonomic scope" value="Archaea"/>
</dbReference>
<sequence length="159" mass="17800">MGRAWKFGDDVDTDAIIPGKYLVINDPKELAKHVFENIRPEFAKNVKDGDFVVAGENFGCGSSREHAPLSLKASGVYVVAKSYARIFFRNAINIGLPAFECKYTDKIDDGDELKLDLDRNVIVNVTKGEKYPINPVPDFLKEIIECGGLIEFCRRVVRC</sequence>
<dbReference type="InterPro" id="IPR011827">
    <property type="entry name" value="LeuD_type2/HacB/DmdB"/>
</dbReference>
<evidence type="ECO:0000256" key="3">
    <source>
        <dbReference type="ARBA" id="ARBA00022430"/>
    </source>
</evidence>
<dbReference type="STRING" id="572546.Arcpr_0991"/>
<dbReference type="Gene3D" id="3.20.19.10">
    <property type="entry name" value="Aconitase, domain 4"/>
    <property type="match status" value="1"/>
</dbReference>
<dbReference type="RefSeq" id="WP_012940388.1">
    <property type="nucleotide sequence ID" value="NC_013741.1"/>
</dbReference>
<name>D2RD58_ARCPA</name>
<dbReference type="HAMAP" id="MF_01032">
    <property type="entry name" value="LeuD_type2"/>
    <property type="match status" value="1"/>
</dbReference>
<comment type="subunit">
    <text evidence="7">Heterodimer of LeuC and LeuD.</text>
</comment>
<keyword evidence="5 7" id="KW-0456">Lyase</keyword>
<evidence type="ECO:0000256" key="2">
    <source>
        <dbReference type="ARBA" id="ARBA00004729"/>
    </source>
</evidence>
<dbReference type="PANTHER" id="PTHR43345:SF9">
    <property type="entry name" value="3-ISOPROPYLMALATE DEHYDRATASE SMALL SUBUNIT"/>
    <property type="match status" value="1"/>
</dbReference>
<dbReference type="CDD" id="cd01577">
    <property type="entry name" value="IPMI_Swivel"/>
    <property type="match status" value="1"/>
</dbReference>
<dbReference type="HOGENOM" id="CLU_081378_1_1_2"/>
<keyword evidence="4 7" id="KW-0028">Amino-acid biosynthesis</keyword>
<evidence type="ECO:0000256" key="1">
    <source>
        <dbReference type="ARBA" id="ARBA00000491"/>
    </source>
</evidence>
<dbReference type="EC" id="4.2.1.33" evidence="7"/>
<evidence type="ECO:0000313" key="9">
    <source>
        <dbReference type="EMBL" id="ADB58052.1"/>
    </source>
</evidence>
<protein>
    <recommendedName>
        <fullName evidence="7">3-isopropylmalate dehydratase small subunit</fullName>
        <ecNumber evidence="7">4.2.1.33</ecNumber>
    </recommendedName>
    <alternativeName>
        <fullName evidence="7">Alpha-IPM isomerase</fullName>
        <shortName evidence="7">IPMI</shortName>
    </alternativeName>
    <alternativeName>
        <fullName evidence="7">Isopropylmalate isomerase</fullName>
    </alternativeName>
</protein>
<dbReference type="InterPro" id="IPR015928">
    <property type="entry name" value="Aconitase/3IPM_dehydase_swvl"/>
</dbReference>
<evidence type="ECO:0000256" key="6">
    <source>
        <dbReference type="ARBA" id="ARBA00023304"/>
    </source>
</evidence>
<dbReference type="GO" id="GO:0003861">
    <property type="term" value="F:3-isopropylmalate dehydratase activity"/>
    <property type="evidence" value="ECO:0007669"/>
    <property type="project" value="UniProtKB-UniRule"/>
</dbReference>
<dbReference type="EMBL" id="CP001857">
    <property type="protein sequence ID" value="ADB58052.1"/>
    <property type="molecule type" value="Genomic_DNA"/>
</dbReference>
<evidence type="ECO:0000259" key="8">
    <source>
        <dbReference type="Pfam" id="PF00694"/>
    </source>
</evidence>
<dbReference type="PANTHER" id="PTHR43345">
    <property type="entry name" value="3-ISOPROPYLMALATE DEHYDRATASE SMALL SUBUNIT 2-RELATED-RELATED"/>
    <property type="match status" value="1"/>
</dbReference>
<gene>
    <name evidence="7" type="primary">leuD</name>
    <name evidence="9" type="ordered locus">Arcpr_0991</name>
</gene>
<dbReference type="SUPFAM" id="SSF52016">
    <property type="entry name" value="LeuD/IlvD-like"/>
    <property type="match status" value="1"/>
</dbReference>
<evidence type="ECO:0000256" key="5">
    <source>
        <dbReference type="ARBA" id="ARBA00023239"/>
    </source>
</evidence>
<dbReference type="GeneID" id="8739663"/>
<proteinExistence type="inferred from homology"/>
<dbReference type="Proteomes" id="UP000001901">
    <property type="component" value="Chromosome"/>
</dbReference>
<reference evidence="9 10" key="1">
    <citation type="journal article" date="2010" name="Stand. Genomic Sci.">
        <title>Complete genome sequence of Archaeoglobus profundus type strain (AV18).</title>
        <authorList>
            <person name="von Jan M."/>
            <person name="Lapidus A."/>
            <person name="Del Rio T.G."/>
            <person name="Copeland A."/>
            <person name="Tice H."/>
            <person name="Cheng J.F."/>
            <person name="Lucas S."/>
            <person name="Chen F."/>
            <person name="Nolan M."/>
            <person name="Goodwin L."/>
            <person name="Han C."/>
            <person name="Pitluck S."/>
            <person name="Liolios K."/>
            <person name="Ivanova N."/>
            <person name="Mavromatis K."/>
            <person name="Ovchinnikova G."/>
            <person name="Chertkov O."/>
            <person name="Pati A."/>
            <person name="Chen A."/>
            <person name="Palaniappan K."/>
            <person name="Land M."/>
            <person name="Hauser L."/>
            <person name="Chang Y.J."/>
            <person name="Jeffries C.D."/>
            <person name="Saunders E."/>
            <person name="Brettin T."/>
            <person name="Detter J.C."/>
            <person name="Chain P."/>
            <person name="Eichinger K."/>
            <person name="Huber H."/>
            <person name="Spring S."/>
            <person name="Rohde M."/>
            <person name="Goker M."/>
            <person name="Wirth R."/>
            <person name="Woyke T."/>
            <person name="Bristow J."/>
            <person name="Eisen J.A."/>
            <person name="Markowitz V."/>
            <person name="Hugenholtz P."/>
            <person name="Kyrpides N.C."/>
            <person name="Klenk H.P."/>
        </authorList>
    </citation>
    <scope>NUCLEOTIDE SEQUENCE [LARGE SCALE GENOMIC DNA]</scope>
    <source>
        <strain evidence="10">DSM 5631 / JCM 9629 / NBRC 100127 / Av18</strain>
    </source>
</reference>
<dbReference type="AlphaFoldDB" id="D2RD58"/>
<evidence type="ECO:0000313" key="10">
    <source>
        <dbReference type="Proteomes" id="UP000001901"/>
    </source>
</evidence>
<dbReference type="InterPro" id="IPR000573">
    <property type="entry name" value="AconitaseA/IPMdHydase_ssu_swvl"/>
</dbReference>
<comment type="catalytic activity">
    <reaction evidence="1 7">
        <text>(2R,3S)-3-isopropylmalate = (2S)-2-isopropylmalate</text>
        <dbReference type="Rhea" id="RHEA:32287"/>
        <dbReference type="ChEBI" id="CHEBI:1178"/>
        <dbReference type="ChEBI" id="CHEBI:35121"/>
        <dbReference type="EC" id="4.2.1.33"/>
    </reaction>
</comment>
<comment type="function">
    <text evidence="7">Catalyzes the isomerization between 2-isopropylmalate and 3-isopropylmalate, via the formation of 2-isopropylmaleate.</text>
</comment>
<dbReference type="UniPathway" id="UPA00048">
    <property type="reaction ID" value="UER00071"/>
</dbReference>
<accession>D2RD58</accession>
<keyword evidence="3 7" id="KW-0432">Leucine biosynthesis</keyword>
<organism evidence="9 10">
    <name type="scientific">Archaeoglobus profundus (strain DSM 5631 / JCM 9629 / NBRC 100127 / Av18)</name>
    <dbReference type="NCBI Taxonomy" id="572546"/>
    <lineage>
        <taxon>Archaea</taxon>
        <taxon>Methanobacteriati</taxon>
        <taxon>Methanobacteriota</taxon>
        <taxon>Archaeoglobi</taxon>
        <taxon>Archaeoglobales</taxon>
        <taxon>Archaeoglobaceae</taxon>
        <taxon>Archaeoglobus</taxon>
    </lineage>
</organism>
<evidence type="ECO:0000256" key="7">
    <source>
        <dbReference type="HAMAP-Rule" id="MF_01032"/>
    </source>
</evidence>
<dbReference type="InterPro" id="IPR033940">
    <property type="entry name" value="IPMI_Swivel"/>
</dbReference>
<keyword evidence="6 7" id="KW-0100">Branched-chain amino acid biosynthesis</keyword>
<comment type="pathway">
    <text evidence="2 7">Amino-acid biosynthesis; L-leucine biosynthesis; L-leucine from 3-methyl-2-oxobutanoate: step 2/4.</text>
</comment>